<dbReference type="PANTHER" id="PTHR45947:SF3">
    <property type="entry name" value="SULFOQUINOVOSYL TRANSFERASE SQD2"/>
    <property type="match status" value="1"/>
</dbReference>
<evidence type="ECO:0000313" key="4">
    <source>
        <dbReference type="EMBL" id="MBJ2118816.1"/>
    </source>
</evidence>
<proteinExistence type="predicted"/>
<keyword evidence="5" id="KW-1185">Reference proteome</keyword>
<dbReference type="RefSeq" id="WP_161670738.1">
    <property type="nucleotide sequence ID" value="NZ_JAEKCB010000007.1"/>
</dbReference>
<evidence type="ECO:0000259" key="3">
    <source>
        <dbReference type="Pfam" id="PF13439"/>
    </source>
</evidence>
<dbReference type="Pfam" id="PF13439">
    <property type="entry name" value="Glyco_transf_4"/>
    <property type="match status" value="1"/>
</dbReference>
<dbReference type="PANTHER" id="PTHR45947">
    <property type="entry name" value="SULFOQUINOVOSYL TRANSFERASE SQD2"/>
    <property type="match status" value="1"/>
</dbReference>
<keyword evidence="1" id="KW-0175">Coiled coil</keyword>
<dbReference type="InterPro" id="IPR050194">
    <property type="entry name" value="Glycosyltransferase_grp1"/>
</dbReference>
<feature type="domain" description="Glycosyl transferase family 1" evidence="2">
    <location>
        <begin position="184"/>
        <end position="344"/>
    </location>
</feature>
<feature type="coiled-coil region" evidence="1">
    <location>
        <begin position="322"/>
        <end position="349"/>
    </location>
</feature>
<dbReference type="CDD" id="cd03801">
    <property type="entry name" value="GT4_PimA-like"/>
    <property type="match status" value="1"/>
</dbReference>
<evidence type="ECO:0000313" key="5">
    <source>
        <dbReference type="Proteomes" id="UP000619976"/>
    </source>
</evidence>
<protein>
    <submittedName>
        <fullName evidence="4">Glycosyltransferase family 4 protein</fullName>
    </submittedName>
</protein>
<reference evidence="4 5" key="1">
    <citation type="submission" date="2020-12" db="EMBL/GenBank/DDBJ databases">
        <title>Enhanced detection system for hospital associated transmission using whole genome sequencing surveillance.</title>
        <authorList>
            <person name="Harrison L.H."/>
            <person name="Van Tyne D."/>
            <person name="Marsh J.W."/>
            <person name="Griffith M.P."/>
            <person name="Snyder D.J."/>
            <person name="Cooper V.S."/>
            <person name="Mustapha M."/>
        </authorList>
    </citation>
    <scope>NUCLEOTIDE SEQUENCE [LARGE SCALE GENOMIC DNA]</scope>
    <source>
        <strain evidence="4 5">PR00195</strain>
    </source>
</reference>
<name>A0ABS0W677_9GAMM</name>
<dbReference type="SUPFAM" id="SSF53756">
    <property type="entry name" value="UDP-Glycosyltransferase/glycogen phosphorylase"/>
    <property type="match status" value="1"/>
</dbReference>
<evidence type="ECO:0000256" key="1">
    <source>
        <dbReference type="SAM" id="Coils"/>
    </source>
</evidence>
<gene>
    <name evidence="4" type="ORF">JFQ69_14230</name>
</gene>
<dbReference type="EMBL" id="JAEKCB010000007">
    <property type="protein sequence ID" value="MBJ2118816.1"/>
    <property type="molecule type" value="Genomic_DNA"/>
</dbReference>
<dbReference type="Pfam" id="PF00534">
    <property type="entry name" value="Glycos_transf_1"/>
    <property type="match status" value="1"/>
</dbReference>
<organism evidence="4 5">
    <name type="scientific">Proteus penneri</name>
    <dbReference type="NCBI Taxonomy" id="102862"/>
    <lineage>
        <taxon>Bacteria</taxon>
        <taxon>Pseudomonadati</taxon>
        <taxon>Pseudomonadota</taxon>
        <taxon>Gammaproteobacteria</taxon>
        <taxon>Enterobacterales</taxon>
        <taxon>Morganellaceae</taxon>
        <taxon>Proteus</taxon>
    </lineage>
</organism>
<dbReference type="Gene3D" id="3.40.50.2000">
    <property type="entry name" value="Glycogen Phosphorylase B"/>
    <property type="match status" value="2"/>
</dbReference>
<evidence type="ECO:0000259" key="2">
    <source>
        <dbReference type="Pfam" id="PF00534"/>
    </source>
</evidence>
<dbReference type="InterPro" id="IPR028098">
    <property type="entry name" value="Glyco_trans_4-like_N"/>
</dbReference>
<accession>A0ABS0W677</accession>
<dbReference type="Proteomes" id="UP000619976">
    <property type="component" value="Unassembled WGS sequence"/>
</dbReference>
<dbReference type="InterPro" id="IPR001296">
    <property type="entry name" value="Glyco_trans_1"/>
</dbReference>
<sequence>MKILFIVSTLENTGPTNQLLNLLKELNNYDNVIIEIVTLSKEKNDSRYKEFAHLGIKITCLNVTKLNFFFNSRKKLKKLISRYEPNIIHSSGFRADLLISTFNNKPKVSTVHNYPQLDYPTEYGKIKGYFLYKIHTHILKKFTLCIACSKSVHDNLIETFNLKNISYIENGIDPIIFKPTNKKEYLRKKYNINMDKKIWISVGNINNRKNTTFLINYWKKNVSEDILLIIGDGPLYQECKNATNEYTNILMLGKQKPSIIIELLQISDYYISASKAEGLPMAAIEALSCGLPVILSDIPPHQELLNKSKYNLIGDIFSLKENINLMKSKERLEEKREETEKNCREFILNNLTSQLMTEKYYNIYLKYAGNS</sequence>
<comment type="caution">
    <text evidence="4">The sequence shown here is derived from an EMBL/GenBank/DDBJ whole genome shotgun (WGS) entry which is preliminary data.</text>
</comment>
<feature type="domain" description="Glycosyltransferase subfamily 4-like N-terminal" evidence="3">
    <location>
        <begin position="17"/>
        <end position="174"/>
    </location>
</feature>